<keyword evidence="8 13" id="KW-0406">Ion transport</keyword>
<comment type="subcellular location">
    <subcellularLocation>
        <location evidence="1">Membrane</location>
        <topology evidence="1">Multi-pass membrane protein</topology>
    </subcellularLocation>
</comment>
<keyword evidence="16" id="KW-1185">Reference proteome</keyword>
<protein>
    <recommendedName>
        <fullName evidence="17">Amiloride-sensitive sodium channel</fullName>
    </recommendedName>
</protein>
<dbReference type="GO" id="GO:0005272">
    <property type="term" value="F:sodium channel activity"/>
    <property type="evidence" value="ECO:0007669"/>
    <property type="project" value="UniProtKB-KW"/>
</dbReference>
<dbReference type="InterPro" id="IPR001873">
    <property type="entry name" value="ENaC"/>
</dbReference>
<evidence type="ECO:0000256" key="2">
    <source>
        <dbReference type="ARBA" id="ARBA00007193"/>
    </source>
</evidence>
<evidence type="ECO:0000256" key="14">
    <source>
        <dbReference type="SAM" id="Phobius"/>
    </source>
</evidence>
<dbReference type="OrthoDB" id="5844151at2759"/>
<evidence type="ECO:0000256" key="8">
    <source>
        <dbReference type="ARBA" id="ARBA00023065"/>
    </source>
</evidence>
<comment type="caution">
    <text evidence="15">The sequence shown here is derived from an EMBL/GenBank/DDBJ whole genome shotgun (WGS) entry which is preliminary data.</text>
</comment>
<keyword evidence="9 14" id="KW-0472">Membrane</keyword>
<evidence type="ECO:0000256" key="1">
    <source>
        <dbReference type="ARBA" id="ARBA00004141"/>
    </source>
</evidence>
<accession>A0A016SUT7</accession>
<dbReference type="STRING" id="53326.A0A016SUT7"/>
<evidence type="ECO:0000313" key="16">
    <source>
        <dbReference type="Proteomes" id="UP000024635"/>
    </source>
</evidence>
<evidence type="ECO:0000256" key="3">
    <source>
        <dbReference type="ARBA" id="ARBA00022448"/>
    </source>
</evidence>
<feature type="transmembrane region" description="Helical" evidence="14">
    <location>
        <begin position="54"/>
        <end position="73"/>
    </location>
</feature>
<keyword evidence="4 13" id="KW-0894">Sodium channel</keyword>
<dbReference type="AlphaFoldDB" id="A0A016SUT7"/>
<comment type="similarity">
    <text evidence="2 13">Belongs to the amiloride-sensitive sodium channel (TC 1.A.6) family.</text>
</comment>
<dbReference type="GO" id="GO:0016020">
    <property type="term" value="C:membrane"/>
    <property type="evidence" value="ECO:0007669"/>
    <property type="project" value="UniProtKB-SubCell"/>
</dbReference>
<keyword evidence="12 13" id="KW-0407">Ion channel</keyword>
<evidence type="ECO:0000256" key="11">
    <source>
        <dbReference type="ARBA" id="ARBA00023201"/>
    </source>
</evidence>
<evidence type="ECO:0000256" key="13">
    <source>
        <dbReference type="RuleBase" id="RU000679"/>
    </source>
</evidence>
<evidence type="ECO:0000256" key="7">
    <source>
        <dbReference type="ARBA" id="ARBA00023053"/>
    </source>
</evidence>
<evidence type="ECO:0000256" key="6">
    <source>
        <dbReference type="ARBA" id="ARBA00022989"/>
    </source>
</evidence>
<dbReference type="EMBL" id="JARK01001512">
    <property type="protein sequence ID" value="EYB94064.1"/>
    <property type="molecule type" value="Genomic_DNA"/>
</dbReference>
<evidence type="ECO:0000256" key="5">
    <source>
        <dbReference type="ARBA" id="ARBA00022692"/>
    </source>
</evidence>
<name>A0A016SUT7_9BILA</name>
<keyword evidence="6 14" id="KW-1133">Transmembrane helix</keyword>
<reference evidence="16" key="1">
    <citation type="journal article" date="2015" name="Nat. Genet.">
        <title>The genome and transcriptome of the zoonotic hookworm Ancylostoma ceylanicum identify infection-specific gene families.</title>
        <authorList>
            <person name="Schwarz E.M."/>
            <person name="Hu Y."/>
            <person name="Antoshechkin I."/>
            <person name="Miller M.M."/>
            <person name="Sternberg P.W."/>
            <person name="Aroian R.V."/>
        </authorList>
    </citation>
    <scope>NUCLEOTIDE SEQUENCE</scope>
    <source>
        <strain evidence="16">HY135</strain>
    </source>
</reference>
<keyword evidence="5 13" id="KW-0812">Transmembrane</keyword>
<evidence type="ECO:0000313" key="15">
    <source>
        <dbReference type="EMBL" id="EYB94064.1"/>
    </source>
</evidence>
<sequence>MDDEKHSPKSSITVDAESEVLELAKARNELFDIMQEANMDAARYLRADDPMSRFMWRTIIIIFVIFAFIQIYYQIMLFASGPVTTNIEMEYPSTIAFPTVAICNNNQIRFRFPATICLWCYIDSFLSRGRVQPEIDVRKLRTKVI</sequence>
<evidence type="ECO:0000256" key="9">
    <source>
        <dbReference type="ARBA" id="ARBA00023136"/>
    </source>
</evidence>
<dbReference type="Pfam" id="PF00858">
    <property type="entry name" value="ASC"/>
    <property type="match status" value="1"/>
</dbReference>
<keyword evidence="10" id="KW-0325">Glycoprotein</keyword>
<gene>
    <name evidence="15" type="primary">Acey_s0176.g563</name>
    <name evidence="15" type="ORF">Y032_0176g563</name>
</gene>
<evidence type="ECO:0000256" key="10">
    <source>
        <dbReference type="ARBA" id="ARBA00023180"/>
    </source>
</evidence>
<evidence type="ECO:0000256" key="4">
    <source>
        <dbReference type="ARBA" id="ARBA00022461"/>
    </source>
</evidence>
<organism evidence="15 16">
    <name type="scientific">Ancylostoma ceylanicum</name>
    <dbReference type="NCBI Taxonomy" id="53326"/>
    <lineage>
        <taxon>Eukaryota</taxon>
        <taxon>Metazoa</taxon>
        <taxon>Ecdysozoa</taxon>
        <taxon>Nematoda</taxon>
        <taxon>Chromadorea</taxon>
        <taxon>Rhabditida</taxon>
        <taxon>Rhabditina</taxon>
        <taxon>Rhabditomorpha</taxon>
        <taxon>Strongyloidea</taxon>
        <taxon>Ancylostomatidae</taxon>
        <taxon>Ancylostomatinae</taxon>
        <taxon>Ancylostoma</taxon>
    </lineage>
</organism>
<dbReference type="Proteomes" id="UP000024635">
    <property type="component" value="Unassembled WGS sequence"/>
</dbReference>
<evidence type="ECO:0008006" key="17">
    <source>
        <dbReference type="Google" id="ProtNLM"/>
    </source>
</evidence>
<proteinExistence type="inferred from homology"/>
<keyword evidence="11 13" id="KW-0739">Sodium transport</keyword>
<evidence type="ECO:0000256" key="12">
    <source>
        <dbReference type="ARBA" id="ARBA00023303"/>
    </source>
</evidence>
<keyword evidence="7" id="KW-0915">Sodium</keyword>
<keyword evidence="3 13" id="KW-0813">Transport</keyword>